<dbReference type="OrthoDB" id="9000789at2"/>
<protein>
    <submittedName>
        <fullName evidence="1">Uncharacterized protein</fullName>
    </submittedName>
</protein>
<evidence type="ECO:0000313" key="1">
    <source>
        <dbReference type="EMBL" id="SIT34852.1"/>
    </source>
</evidence>
<dbReference type="EMBL" id="CYGX02000001">
    <property type="protein sequence ID" value="SIT34852.1"/>
    <property type="molecule type" value="Genomic_DNA"/>
</dbReference>
<keyword evidence="2" id="KW-1185">Reference proteome</keyword>
<gene>
    <name evidence="1" type="ORF">BN2475_10008</name>
</gene>
<name>A0A1N7RID1_9BURK</name>
<dbReference type="AlphaFoldDB" id="A0A1N7RID1"/>
<dbReference type="STRING" id="1247936.BN2475_10008"/>
<reference evidence="1 2" key="1">
    <citation type="submission" date="2016-12" db="EMBL/GenBank/DDBJ databases">
        <authorList>
            <person name="Song W.-J."/>
            <person name="Kurnit D.M."/>
        </authorList>
    </citation>
    <scope>NUCLEOTIDE SEQUENCE [LARGE SCALE GENOMIC DNA]</scope>
    <source>
        <strain evidence="1 2">STM7296</strain>
    </source>
</reference>
<organism evidence="1 2">
    <name type="scientific">Paraburkholderia ribeironis</name>
    <dbReference type="NCBI Taxonomy" id="1247936"/>
    <lineage>
        <taxon>Bacteria</taxon>
        <taxon>Pseudomonadati</taxon>
        <taxon>Pseudomonadota</taxon>
        <taxon>Betaproteobacteria</taxon>
        <taxon>Burkholderiales</taxon>
        <taxon>Burkholderiaceae</taxon>
        <taxon>Paraburkholderia</taxon>
    </lineage>
</organism>
<accession>A0A1N7RID1</accession>
<evidence type="ECO:0000313" key="2">
    <source>
        <dbReference type="Proteomes" id="UP000187012"/>
    </source>
</evidence>
<proteinExistence type="predicted"/>
<sequence>MTKKEQHPDSPVMKQIKTASQRAGALLDADVGLANLNVPVTSALRQPGGRTMFLDVPVRAVVALGHRNFARTATTWRSLLAGLHGKTWDERVIGYFESEIGLQEFPPPDANRPLELEAVGGMVEAVNGMHRLTAAICWLAAKHGEDAVLRKVQVHVSEAWPELTRRVVDETARGHVVQIGLDYRRGTRWLRVERNGLVEVFGLEANAMKAFPDTRGGIERGLDRVRGLKWGDRGIWKKVEWRTVTPHMAAALGDDDWLKTQLALPAYEAIPA</sequence>
<dbReference type="RefSeq" id="WP_094777535.1">
    <property type="nucleotide sequence ID" value="NZ_CYGX02000001.1"/>
</dbReference>
<dbReference type="Proteomes" id="UP000187012">
    <property type="component" value="Unassembled WGS sequence"/>
</dbReference>